<dbReference type="InterPro" id="IPR051051">
    <property type="entry name" value="E3_ubiq-ligase_TRIM/RNF"/>
</dbReference>
<evidence type="ECO:0000256" key="3">
    <source>
        <dbReference type="ARBA" id="ARBA00022833"/>
    </source>
</evidence>
<gene>
    <name evidence="6" type="ORF">AMON00008_LOCUS6136</name>
</gene>
<proteinExistence type="predicted"/>
<dbReference type="Gene3D" id="3.30.40.10">
    <property type="entry name" value="Zinc/RING finger domain, C3HC4 (zinc finger)"/>
    <property type="match status" value="1"/>
</dbReference>
<accession>A0A7S4PY59</accession>
<dbReference type="InterPro" id="IPR013083">
    <property type="entry name" value="Znf_RING/FYVE/PHD"/>
</dbReference>
<dbReference type="PANTHER" id="PTHR25465">
    <property type="entry name" value="B-BOX DOMAIN CONTAINING"/>
    <property type="match status" value="1"/>
</dbReference>
<dbReference type="PANTHER" id="PTHR25465:SF41">
    <property type="entry name" value="E3 UBIQUITIN-PROTEIN LIGASE RNF135"/>
    <property type="match status" value="1"/>
</dbReference>
<keyword evidence="3" id="KW-0862">Zinc</keyword>
<dbReference type="GO" id="GO:0008270">
    <property type="term" value="F:zinc ion binding"/>
    <property type="evidence" value="ECO:0007669"/>
    <property type="project" value="UniProtKB-KW"/>
</dbReference>
<name>A0A7S4PY59_9DINO</name>
<evidence type="ECO:0000256" key="2">
    <source>
        <dbReference type="ARBA" id="ARBA00022771"/>
    </source>
</evidence>
<reference evidence="6" key="1">
    <citation type="submission" date="2021-01" db="EMBL/GenBank/DDBJ databases">
        <authorList>
            <person name="Corre E."/>
            <person name="Pelletier E."/>
            <person name="Niang G."/>
            <person name="Scheremetjew M."/>
            <person name="Finn R."/>
            <person name="Kale V."/>
            <person name="Holt S."/>
            <person name="Cochrane G."/>
            <person name="Meng A."/>
            <person name="Brown T."/>
            <person name="Cohen L."/>
        </authorList>
    </citation>
    <scope>NUCLEOTIDE SEQUENCE</scope>
    <source>
        <strain evidence="6">CCMP3105</strain>
    </source>
</reference>
<dbReference type="AlphaFoldDB" id="A0A7S4PY59"/>
<feature type="domain" description="RING-type" evidence="5">
    <location>
        <begin position="162"/>
        <end position="205"/>
    </location>
</feature>
<evidence type="ECO:0000256" key="1">
    <source>
        <dbReference type="ARBA" id="ARBA00022723"/>
    </source>
</evidence>
<organism evidence="6">
    <name type="scientific">Alexandrium monilatum</name>
    <dbReference type="NCBI Taxonomy" id="311494"/>
    <lineage>
        <taxon>Eukaryota</taxon>
        <taxon>Sar</taxon>
        <taxon>Alveolata</taxon>
        <taxon>Dinophyceae</taxon>
        <taxon>Gonyaulacales</taxon>
        <taxon>Pyrocystaceae</taxon>
        <taxon>Alexandrium</taxon>
    </lineage>
</organism>
<dbReference type="EMBL" id="HBNR01009304">
    <property type="protein sequence ID" value="CAE4566517.1"/>
    <property type="molecule type" value="Transcribed_RNA"/>
</dbReference>
<sequence length="250" mass="26775">MSPRPSSSQPQSVNVPHEPVVQAERMNIDLFGDSAQGCYRMRAPIFVMPRASIGDDCLSASPGPESPVHQAGADGHFDFEAPSFSQLAVPQEVGDELTGVGGILTQNYCLLVCLGDRIPAETGAAKVNSSRLETGPQWRDFLRLGLAGELYDGVPLDATLQCPCCLGMLRRPLGLPCGHSLCRGCFARLPALTSTGGVRRCPLCRADIPRGVCLCVNENLDAVCEALHAFRVKKKARLGGPRRRGTPVRP</sequence>
<dbReference type="SUPFAM" id="SSF57850">
    <property type="entry name" value="RING/U-box"/>
    <property type="match status" value="1"/>
</dbReference>
<evidence type="ECO:0000259" key="5">
    <source>
        <dbReference type="PROSITE" id="PS50089"/>
    </source>
</evidence>
<keyword evidence="2 4" id="KW-0863">Zinc-finger</keyword>
<protein>
    <recommendedName>
        <fullName evidence="5">RING-type domain-containing protein</fullName>
    </recommendedName>
</protein>
<keyword evidence="1" id="KW-0479">Metal-binding</keyword>
<dbReference type="SMART" id="SM00184">
    <property type="entry name" value="RING"/>
    <property type="match status" value="1"/>
</dbReference>
<dbReference type="Pfam" id="PF13920">
    <property type="entry name" value="zf-C3HC4_3"/>
    <property type="match status" value="1"/>
</dbReference>
<evidence type="ECO:0000256" key="4">
    <source>
        <dbReference type="PROSITE-ProRule" id="PRU00175"/>
    </source>
</evidence>
<evidence type="ECO:0000313" key="6">
    <source>
        <dbReference type="EMBL" id="CAE4566517.1"/>
    </source>
</evidence>
<dbReference type="PROSITE" id="PS50089">
    <property type="entry name" value="ZF_RING_2"/>
    <property type="match status" value="1"/>
</dbReference>
<dbReference type="InterPro" id="IPR001841">
    <property type="entry name" value="Znf_RING"/>
</dbReference>